<accession>A0A9Q3PWU4</accession>
<dbReference type="AlphaFoldDB" id="A0A9Q3PWU4"/>
<evidence type="ECO:0000313" key="1">
    <source>
        <dbReference type="EMBL" id="MBW0577023.1"/>
    </source>
</evidence>
<comment type="caution">
    <text evidence="1">The sequence shown here is derived from an EMBL/GenBank/DDBJ whole genome shotgun (WGS) entry which is preliminary data.</text>
</comment>
<dbReference type="Proteomes" id="UP000765509">
    <property type="component" value="Unassembled WGS sequence"/>
</dbReference>
<proteinExistence type="predicted"/>
<dbReference type="EMBL" id="AVOT02099715">
    <property type="protein sequence ID" value="MBW0577023.1"/>
    <property type="molecule type" value="Genomic_DNA"/>
</dbReference>
<gene>
    <name evidence="1" type="ORF">O181_116738</name>
</gene>
<name>A0A9Q3PWU4_9BASI</name>
<keyword evidence="2" id="KW-1185">Reference proteome</keyword>
<evidence type="ECO:0000313" key="2">
    <source>
        <dbReference type="Proteomes" id="UP000765509"/>
    </source>
</evidence>
<sequence length="119" mass="13739">MEDISILSINDQLRILKDHILGIIKNTNQFATHLAKSDSERQKLKDQIIGNVEQTHKNYELPMKRHSTPFNEEKHSVKGKLTPFLGEHPVCARDIPKLEEWPTLSGEEEYNHVEIISTI</sequence>
<protein>
    <submittedName>
        <fullName evidence="1">Uncharacterized protein</fullName>
    </submittedName>
</protein>
<organism evidence="1 2">
    <name type="scientific">Austropuccinia psidii MF-1</name>
    <dbReference type="NCBI Taxonomy" id="1389203"/>
    <lineage>
        <taxon>Eukaryota</taxon>
        <taxon>Fungi</taxon>
        <taxon>Dikarya</taxon>
        <taxon>Basidiomycota</taxon>
        <taxon>Pucciniomycotina</taxon>
        <taxon>Pucciniomycetes</taxon>
        <taxon>Pucciniales</taxon>
        <taxon>Sphaerophragmiaceae</taxon>
        <taxon>Austropuccinia</taxon>
    </lineage>
</organism>
<reference evidence="1" key="1">
    <citation type="submission" date="2021-03" db="EMBL/GenBank/DDBJ databases">
        <title>Draft genome sequence of rust myrtle Austropuccinia psidii MF-1, a brazilian biotype.</title>
        <authorList>
            <person name="Quecine M.C."/>
            <person name="Pachon D.M.R."/>
            <person name="Bonatelli M.L."/>
            <person name="Correr F.H."/>
            <person name="Franceschini L.M."/>
            <person name="Leite T.F."/>
            <person name="Margarido G.R.A."/>
            <person name="Almeida C.A."/>
            <person name="Ferrarezi J.A."/>
            <person name="Labate C.A."/>
        </authorList>
    </citation>
    <scope>NUCLEOTIDE SEQUENCE</scope>
    <source>
        <strain evidence="1">MF-1</strain>
    </source>
</reference>